<dbReference type="SUPFAM" id="SSF69360">
    <property type="entry name" value="Cell wall binding repeat"/>
    <property type="match status" value="1"/>
</dbReference>
<dbReference type="InterPro" id="IPR032774">
    <property type="entry name" value="WG_beta_rep"/>
</dbReference>
<dbReference type="PANTHER" id="PTHR37841:SF1">
    <property type="entry name" value="DUF3298 DOMAIN-CONTAINING PROTEIN"/>
    <property type="match status" value="1"/>
</dbReference>
<dbReference type="AlphaFoldDB" id="A0A376G603"/>
<name>A0A376G603_9FLAO</name>
<dbReference type="RefSeq" id="WP_114999564.1">
    <property type="nucleotide sequence ID" value="NZ_UFXS01000001.1"/>
</dbReference>
<dbReference type="STRING" id="343874.GCA_000805695_02864"/>
<dbReference type="PANTHER" id="PTHR37841">
    <property type="entry name" value="GLR2918 PROTEIN"/>
    <property type="match status" value="1"/>
</dbReference>
<evidence type="ECO:0000313" key="1">
    <source>
        <dbReference type="EMBL" id="STD55150.1"/>
    </source>
</evidence>
<accession>A0A376G603</accession>
<sequence>MRVALLFILIFLSELCLSQVQNKTEIYSRISENDYWGYVDNRTKEIKIPLGKYKFMNPLDQENMILAKKDDKEGYIDINDNILIPFIYNDLSVFSDNGLAIAQIKDKFGAINRKGEVLIPFIYDRLNYFYKSGLSKIVKNGKYGFVDKTGKEIVSPIYNSVDQSMNDSILFVKNKEKWAIFNNEGKQLTDYIFDNHAEEVIVKPKNSFGNGTTYFIDGSMKLSKNGKIGFLDKNLKEVLEFGKYDNVLIFNQKGLAIVEDKSKYGIINSKGQIALDIIYDSISNDGLYGNKLETFVIKKDGKLKLLSEDLISISGDKWLKSINFREAVVENDQYILLFEVEDFNKKKGILTSDGRELVKIENEDVFLVNENKIAVIKKNKKIYLFNIIQKTLSNTEFTNYYHSTDEGFIILKKNKLFGVVDTLGITKIPPIYGAIEAVYNRQNNFIVKKNKKFGIIDINQKIIVPIEYSSISNWVEYGPKEHIVTKNGLSGLITREGQISIPCIYKDFSYANGYFFVSQRGKFGAVDKLNNQLIPFEYDELKFNWSDFYFNYENKPITIAVIKKGERMLIDLKNNIIKTNLSQEEWDKFGLY</sequence>
<dbReference type="Proteomes" id="UP000254737">
    <property type="component" value="Unassembled WGS sequence"/>
</dbReference>
<organism evidence="1 2">
    <name type="scientific">Empedobacter falsenii</name>
    <dbReference type="NCBI Taxonomy" id="343874"/>
    <lineage>
        <taxon>Bacteria</taxon>
        <taxon>Pseudomonadati</taxon>
        <taxon>Bacteroidota</taxon>
        <taxon>Flavobacteriia</taxon>
        <taxon>Flavobacteriales</taxon>
        <taxon>Weeksellaceae</taxon>
        <taxon>Empedobacter</taxon>
    </lineage>
</organism>
<dbReference type="EMBL" id="UFXS01000001">
    <property type="protein sequence ID" value="STD55150.1"/>
    <property type="molecule type" value="Genomic_DNA"/>
</dbReference>
<dbReference type="Pfam" id="PF14903">
    <property type="entry name" value="WG_beta_rep"/>
    <property type="match status" value="7"/>
</dbReference>
<proteinExistence type="predicted"/>
<evidence type="ECO:0000313" key="2">
    <source>
        <dbReference type="Proteomes" id="UP000254737"/>
    </source>
</evidence>
<protein>
    <submittedName>
        <fullName evidence="1">KWG Leptospira</fullName>
    </submittedName>
</protein>
<reference evidence="1 2" key="1">
    <citation type="submission" date="2018-06" db="EMBL/GenBank/DDBJ databases">
        <authorList>
            <consortium name="Pathogen Informatics"/>
            <person name="Doyle S."/>
        </authorList>
    </citation>
    <scope>NUCLEOTIDE SEQUENCE [LARGE SCALE GENOMIC DNA]</scope>
    <source>
        <strain evidence="1 2">NCTC13456</strain>
    </source>
</reference>
<gene>
    <name evidence="1" type="ORF">NCTC13456_01386</name>
</gene>